<keyword evidence="5" id="KW-0233">DNA recombination</keyword>
<keyword evidence="4" id="KW-0238">DNA-binding</keyword>
<evidence type="ECO:0000313" key="7">
    <source>
        <dbReference type="EMBL" id="QDT59367.1"/>
    </source>
</evidence>
<comment type="similarity">
    <text evidence="2">Belongs to the transposase mutator family.</text>
</comment>
<reference evidence="7 8" key="1">
    <citation type="submission" date="2019-02" db="EMBL/GenBank/DDBJ databases">
        <title>Deep-cultivation of Planctomycetes and their phenomic and genomic characterization uncovers novel biology.</title>
        <authorList>
            <person name="Wiegand S."/>
            <person name="Jogler M."/>
            <person name="Boedeker C."/>
            <person name="Pinto D."/>
            <person name="Vollmers J."/>
            <person name="Rivas-Marin E."/>
            <person name="Kohn T."/>
            <person name="Peeters S.H."/>
            <person name="Heuer A."/>
            <person name="Rast P."/>
            <person name="Oberbeckmann S."/>
            <person name="Bunk B."/>
            <person name="Jeske O."/>
            <person name="Meyerdierks A."/>
            <person name="Storesund J.E."/>
            <person name="Kallscheuer N."/>
            <person name="Luecker S."/>
            <person name="Lage O.M."/>
            <person name="Pohl T."/>
            <person name="Merkel B.J."/>
            <person name="Hornburger P."/>
            <person name="Mueller R.-W."/>
            <person name="Bruemmer F."/>
            <person name="Labrenz M."/>
            <person name="Spormann A.M."/>
            <person name="Op den Camp H."/>
            <person name="Overmann J."/>
            <person name="Amann R."/>
            <person name="Jetten M.S.M."/>
            <person name="Mascher T."/>
            <person name="Medema M.H."/>
            <person name="Devos D.P."/>
            <person name="Kaster A.-K."/>
            <person name="Ovreas L."/>
            <person name="Rohde M."/>
            <person name="Galperin M.Y."/>
            <person name="Jogler C."/>
        </authorList>
    </citation>
    <scope>NUCLEOTIDE SEQUENCE [LARGE SCALE GENOMIC DNA]</scope>
    <source>
        <strain evidence="7 8">SV_7m_r</strain>
    </source>
</reference>
<protein>
    <recommendedName>
        <fullName evidence="9">Transposase, Mutator family</fullName>
    </recommendedName>
</protein>
<keyword evidence="3" id="KW-0815">Transposition</keyword>
<dbReference type="Proteomes" id="UP000315003">
    <property type="component" value="Chromosome"/>
</dbReference>
<evidence type="ECO:0000256" key="1">
    <source>
        <dbReference type="ARBA" id="ARBA00002190"/>
    </source>
</evidence>
<comment type="function">
    <text evidence="1">Required for the transposition of the insertion element.</text>
</comment>
<feature type="region of interest" description="Disordered" evidence="6">
    <location>
        <begin position="53"/>
        <end position="91"/>
    </location>
</feature>
<proteinExistence type="inferred from homology"/>
<organism evidence="7 8">
    <name type="scientific">Stieleria bergensis</name>
    <dbReference type="NCBI Taxonomy" id="2528025"/>
    <lineage>
        <taxon>Bacteria</taxon>
        <taxon>Pseudomonadati</taxon>
        <taxon>Planctomycetota</taxon>
        <taxon>Planctomycetia</taxon>
        <taxon>Pirellulales</taxon>
        <taxon>Pirellulaceae</taxon>
        <taxon>Stieleria</taxon>
    </lineage>
</organism>
<dbReference type="GO" id="GO:0003677">
    <property type="term" value="F:DNA binding"/>
    <property type="evidence" value="ECO:0007669"/>
    <property type="project" value="UniProtKB-KW"/>
</dbReference>
<keyword evidence="8" id="KW-1185">Reference proteome</keyword>
<feature type="compositionally biased region" description="Basic and acidic residues" evidence="6">
    <location>
        <begin position="69"/>
        <end position="79"/>
    </location>
</feature>
<evidence type="ECO:0000256" key="2">
    <source>
        <dbReference type="ARBA" id="ARBA00010961"/>
    </source>
</evidence>
<accession>A0A517STB9</accession>
<sequence>MNEVNLIESLGQVPASETGRVFRDFLRGQVREMICEVMASEVTELCGFKHAPSSSDHYRAGSASGRVLLEGEREDIDRPRMRHKTSSGTSKEVELANYKAAKDPQQLQAQNVQAIVSGVSSRAIEEIKPISPGVRASEFTAAQSVPVSGNLSQNRHPPTTTSAETKP</sequence>
<dbReference type="AlphaFoldDB" id="A0A517STB9"/>
<evidence type="ECO:0000256" key="4">
    <source>
        <dbReference type="ARBA" id="ARBA00023125"/>
    </source>
</evidence>
<evidence type="ECO:0000256" key="5">
    <source>
        <dbReference type="ARBA" id="ARBA00023172"/>
    </source>
</evidence>
<dbReference type="GO" id="GO:0006313">
    <property type="term" value="P:DNA transposition"/>
    <property type="evidence" value="ECO:0007669"/>
    <property type="project" value="InterPro"/>
</dbReference>
<dbReference type="EMBL" id="CP036272">
    <property type="protein sequence ID" value="QDT59367.1"/>
    <property type="molecule type" value="Genomic_DNA"/>
</dbReference>
<dbReference type="InterPro" id="IPR001207">
    <property type="entry name" value="Transposase_mutator"/>
</dbReference>
<feature type="region of interest" description="Disordered" evidence="6">
    <location>
        <begin position="144"/>
        <end position="167"/>
    </location>
</feature>
<evidence type="ECO:0000256" key="3">
    <source>
        <dbReference type="ARBA" id="ARBA00022578"/>
    </source>
</evidence>
<evidence type="ECO:0000313" key="8">
    <source>
        <dbReference type="Proteomes" id="UP000315003"/>
    </source>
</evidence>
<evidence type="ECO:0008006" key="9">
    <source>
        <dbReference type="Google" id="ProtNLM"/>
    </source>
</evidence>
<dbReference type="PANTHER" id="PTHR33217:SF7">
    <property type="entry name" value="TRANSPOSASE FOR INSERTION SEQUENCE ELEMENT IS1081"/>
    <property type="match status" value="1"/>
</dbReference>
<name>A0A517STB9_9BACT</name>
<evidence type="ECO:0000256" key="6">
    <source>
        <dbReference type="SAM" id="MobiDB-lite"/>
    </source>
</evidence>
<dbReference type="GO" id="GO:0004803">
    <property type="term" value="F:transposase activity"/>
    <property type="evidence" value="ECO:0007669"/>
    <property type="project" value="InterPro"/>
</dbReference>
<gene>
    <name evidence="7" type="ORF">SV7mr_18740</name>
</gene>
<dbReference type="PANTHER" id="PTHR33217">
    <property type="entry name" value="TRANSPOSASE FOR INSERTION SEQUENCE ELEMENT IS1081"/>
    <property type="match status" value="1"/>
</dbReference>